<evidence type="ECO:0000256" key="3">
    <source>
        <dbReference type="ARBA" id="ARBA00022723"/>
    </source>
</evidence>
<dbReference type="PANTHER" id="PTHR43175:SF3">
    <property type="entry name" value="CARBON DISULFIDE HYDROLASE"/>
    <property type="match status" value="1"/>
</dbReference>
<name>A0A4S4BLE5_9BACL</name>
<dbReference type="GO" id="GO:0008270">
    <property type="term" value="F:zinc ion binding"/>
    <property type="evidence" value="ECO:0007669"/>
    <property type="project" value="InterPro"/>
</dbReference>
<accession>A0A4S4BLE5</accession>
<evidence type="ECO:0000256" key="4">
    <source>
        <dbReference type="ARBA" id="ARBA00022833"/>
    </source>
</evidence>
<dbReference type="Pfam" id="PF00484">
    <property type="entry name" value="Pro_CA"/>
    <property type="match status" value="1"/>
</dbReference>
<dbReference type="SMART" id="SM00947">
    <property type="entry name" value="Pro_CA"/>
    <property type="match status" value="1"/>
</dbReference>
<evidence type="ECO:0000313" key="7">
    <source>
        <dbReference type="EMBL" id="THF74636.1"/>
    </source>
</evidence>
<protein>
    <recommendedName>
        <fullName evidence="2">carbonic anhydrase</fullName>
        <ecNumber evidence="2">4.2.1.1</ecNumber>
    </recommendedName>
</protein>
<comment type="similarity">
    <text evidence="1">Belongs to the beta-class carbonic anhydrase family.</text>
</comment>
<feature type="binding site" evidence="6">
    <location>
        <position position="42"/>
    </location>
    <ligand>
        <name>Zn(2+)</name>
        <dbReference type="ChEBI" id="CHEBI:29105"/>
    </ligand>
</feature>
<comment type="catalytic activity">
    <reaction evidence="5">
        <text>hydrogencarbonate + H(+) = CO2 + H2O</text>
        <dbReference type="Rhea" id="RHEA:10748"/>
        <dbReference type="ChEBI" id="CHEBI:15377"/>
        <dbReference type="ChEBI" id="CHEBI:15378"/>
        <dbReference type="ChEBI" id="CHEBI:16526"/>
        <dbReference type="ChEBI" id="CHEBI:17544"/>
        <dbReference type="EC" id="4.2.1.1"/>
    </reaction>
</comment>
<dbReference type="EC" id="4.2.1.1" evidence="2"/>
<dbReference type="Proteomes" id="UP000310636">
    <property type="component" value="Unassembled WGS sequence"/>
</dbReference>
<proteinExistence type="inferred from homology"/>
<dbReference type="AlphaFoldDB" id="A0A4S4BLE5"/>
<dbReference type="GO" id="GO:0004089">
    <property type="term" value="F:carbonate dehydratase activity"/>
    <property type="evidence" value="ECO:0007669"/>
    <property type="project" value="UniProtKB-EC"/>
</dbReference>
<evidence type="ECO:0000256" key="6">
    <source>
        <dbReference type="PIRSR" id="PIRSR601765-1"/>
    </source>
</evidence>
<dbReference type="EMBL" id="SSOB01000039">
    <property type="protein sequence ID" value="THF74636.1"/>
    <property type="molecule type" value="Genomic_DNA"/>
</dbReference>
<dbReference type="SUPFAM" id="SSF53056">
    <property type="entry name" value="beta-carbonic anhydrase, cab"/>
    <property type="match status" value="1"/>
</dbReference>
<dbReference type="OrthoDB" id="9792260at2"/>
<dbReference type="Gene3D" id="3.40.1050.10">
    <property type="entry name" value="Carbonic anhydrase"/>
    <property type="match status" value="1"/>
</dbReference>
<evidence type="ECO:0000256" key="2">
    <source>
        <dbReference type="ARBA" id="ARBA00012925"/>
    </source>
</evidence>
<keyword evidence="8" id="KW-1185">Reference proteome</keyword>
<sequence length="199" mass="22216">MAMRRLEEIMAHNQAFVENEEYEKYWPKRSGNKRLVIVSCMDARLTELLPKAFNIHDGDAKLIKNAGAIITAPFGNIMRSVLVALYELNGNEVVICGHHDCGMTGIDPQTVVGHMVERGVPAQTIKTLHHSGVDFDKWLTGFENVQSSVTKSVDIVRNHPLLPPNTPVHGMIIDPKTGALEWVVDGYEYLEREAAEEQA</sequence>
<keyword evidence="3 6" id="KW-0479">Metal-binding</keyword>
<feature type="binding site" evidence="6">
    <location>
        <position position="101"/>
    </location>
    <ligand>
        <name>Zn(2+)</name>
        <dbReference type="ChEBI" id="CHEBI:29105"/>
    </ligand>
</feature>
<reference evidence="7 8" key="1">
    <citation type="submission" date="2019-04" db="EMBL/GenBank/DDBJ databases">
        <title>Cohnella sp. nov. isolated from preserved vegetables.</title>
        <authorList>
            <person name="Lin S.-Y."/>
            <person name="Hung M.-H."/>
            <person name="Young C.-C."/>
        </authorList>
    </citation>
    <scope>NUCLEOTIDE SEQUENCE [LARGE SCALE GENOMIC DNA]</scope>
    <source>
        <strain evidence="7 8">CC-MHH1044</strain>
    </source>
</reference>
<keyword evidence="4 6" id="KW-0862">Zinc</keyword>
<evidence type="ECO:0000256" key="5">
    <source>
        <dbReference type="ARBA" id="ARBA00048348"/>
    </source>
</evidence>
<dbReference type="InterPro" id="IPR036874">
    <property type="entry name" value="Carbonic_anhydrase_sf"/>
</dbReference>
<evidence type="ECO:0000256" key="1">
    <source>
        <dbReference type="ARBA" id="ARBA00006217"/>
    </source>
</evidence>
<comment type="caution">
    <text evidence="7">The sequence shown here is derived from an EMBL/GenBank/DDBJ whole genome shotgun (WGS) entry which is preliminary data.</text>
</comment>
<feature type="binding site" evidence="6">
    <location>
        <position position="40"/>
    </location>
    <ligand>
        <name>Zn(2+)</name>
        <dbReference type="ChEBI" id="CHEBI:29105"/>
    </ligand>
</feature>
<dbReference type="PANTHER" id="PTHR43175">
    <property type="entry name" value="CARBONIC ANHYDRASE"/>
    <property type="match status" value="1"/>
</dbReference>
<dbReference type="CDD" id="cd03379">
    <property type="entry name" value="beta_CA_cladeD"/>
    <property type="match status" value="1"/>
</dbReference>
<dbReference type="InterPro" id="IPR001765">
    <property type="entry name" value="Carbonic_anhydrase"/>
</dbReference>
<feature type="binding site" evidence="6">
    <location>
        <position position="98"/>
    </location>
    <ligand>
        <name>Zn(2+)</name>
        <dbReference type="ChEBI" id="CHEBI:29105"/>
    </ligand>
</feature>
<organism evidence="7 8">
    <name type="scientific">Cohnella fermenti</name>
    <dbReference type="NCBI Taxonomy" id="2565925"/>
    <lineage>
        <taxon>Bacteria</taxon>
        <taxon>Bacillati</taxon>
        <taxon>Bacillota</taxon>
        <taxon>Bacilli</taxon>
        <taxon>Bacillales</taxon>
        <taxon>Paenibacillaceae</taxon>
        <taxon>Cohnella</taxon>
    </lineage>
</organism>
<gene>
    <name evidence="7" type="ORF">E6C55_24780</name>
</gene>
<comment type="cofactor">
    <cofactor evidence="6">
        <name>Zn(2+)</name>
        <dbReference type="ChEBI" id="CHEBI:29105"/>
    </cofactor>
    <text evidence="6">Binds 1 zinc ion per subunit.</text>
</comment>
<evidence type="ECO:0000313" key="8">
    <source>
        <dbReference type="Proteomes" id="UP000310636"/>
    </source>
</evidence>